<dbReference type="Proteomes" id="UP001595821">
    <property type="component" value="Unassembled WGS sequence"/>
</dbReference>
<dbReference type="EMBL" id="JBHSDJ010000133">
    <property type="protein sequence ID" value="MFC4249526.1"/>
    <property type="molecule type" value="Genomic_DNA"/>
</dbReference>
<evidence type="ECO:0000313" key="3">
    <source>
        <dbReference type="Proteomes" id="UP001595821"/>
    </source>
</evidence>
<dbReference type="AlphaFoldDB" id="A0ABD5P6H7"/>
<evidence type="ECO:0000256" key="1">
    <source>
        <dbReference type="SAM" id="MobiDB-lite"/>
    </source>
</evidence>
<accession>A0ABD5P6H7</accession>
<protein>
    <submittedName>
        <fullName evidence="2">Winged helix-turn-helix domain-containing protein</fullName>
    </submittedName>
</protein>
<dbReference type="InterPro" id="IPR036388">
    <property type="entry name" value="WH-like_DNA-bd_sf"/>
</dbReference>
<gene>
    <name evidence="2" type="ORF">ACFOZ7_21765</name>
</gene>
<feature type="region of interest" description="Disordered" evidence="1">
    <location>
        <begin position="46"/>
        <end position="118"/>
    </location>
</feature>
<name>A0ABD5P6H7_9EURY</name>
<dbReference type="Pfam" id="PF13412">
    <property type="entry name" value="HTH_24"/>
    <property type="match status" value="1"/>
</dbReference>
<dbReference type="GeneID" id="71853484"/>
<feature type="compositionally biased region" description="Basic and acidic residues" evidence="1">
    <location>
        <begin position="98"/>
        <end position="117"/>
    </location>
</feature>
<dbReference type="Gene3D" id="1.10.10.10">
    <property type="entry name" value="Winged helix-like DNA-binding domain superfamily/Winged helix DNA-binding domain"/>
    <property type="match status" value="1"/>
</dbReference>
<organism evidence="2 3">
    <name type="scientific">Natribaculum luteum</name>
    <dbReference type="NCBI Taxonomy" id="1586232"/>
    <lineage>
        <taxon>Archaea</taxon>
        <taxon>Methanobacteriati</taxon>
        <taxon>Methanobacteriota</taxon>
        <taxon>Stenosarchaea group</taxon>
        <taxon>Halobacteria</taxon>
        <taxon>Halobacteriales</taxon>
        <taxon>Natrialbaceae</taxon>
        <taxon>Natribaculum</taxon>
    </lineage>
</organism>
<proteinExistence type="predicted"/>
<sequence>MSKTSQKTTIKRDRSSIPRAIVHKQILDAAEKRPDASVEEIAVAVSGASPDLVQQVFEEYGDPAADDVPPDAPTPDEEESDGEETDAGPMTDEPSPADADHSQRGIDEDIQLNDKQRQTLRAIYETPEATQRDLGERFDVTGATINKRVNSIDGFDWETREEFVTSLFETENGESMQQEQSTEFTAEQHSIDELQERVTELTETVRTLESQLEDVSDPSRESIEDPELVQKIVHACFRSDQISDDEELQIIEMVLSNDR</sequence>
<feature type="compositionally biased region" description="Acidic residues" evidence="1">
    <location>
        <begin position="59"/>
        <end position="86"/>
    </location>
</feature>
<comment type="caution">
    <text evidence="2">The sequence shown here is derived from an EMBL/GenBank/DDBJ whole genome shotgun (WGS) entry which is preliminary data.</text>
</comment>
<evidence type="ECO:0000313" key="2">
    <source>
        <dbReference type="EMBL" id="MFC4249526.1"/>
    </source>
</evidence>
<dbReference type="RefSeq" id="WP_246973479.1">
    <property type="nucleotide sequence ID" value="NZ_CP095397.1"/>
</dbReference>
<reference evidence="2 3" key="1">
    <citation type="journal article" date="2014" name="Int. J. Syst. Evol. Microbiol.">
        <title>Complete genome sequence of Corynebacterium casei LMG S-19264T (=DSM 44701T), isolated from a smear-ripened cheese.</title>
        <authorList>
            <consortium name="US DOE Joint Genome Institute (JGI-PGF)"/>
            <person name="Walter F."/>
            <person name="Albersmeier A."/>
            <person name="Kalinowski J."/>
            <person name="Ruckert C."/>
        </authorList>
    </citation>
    <scope>NUCLEOTIDE SEQUENCE [LARGE SCALE GENOMIC DNA]</scope>
    <source>
        <strain evidence="2 3">IBRC-M 10912</strain>
    </source>
</reference>